<feature type="domain" description="Thioredoxin" evidence="2">
    <location>
        <begin position="46"/>
        <end position="172"/>
    </location>
</feature>
<dbReference type="EMBL" id="JACHJB010000002">
    <property type="protein sequence ID" value="MBB6349873.1"/>
    <property type="molecule type" value="Genomic_DNA"/>
</dbReference>
<protein>
    <submittedName>
        <fullName evidence="3">Thiol-disulfide isomerase/thioredoxin</fullName>
    </submittedName>
</protein>
<dbReference type="Gene3D" id="3.40.30.10">
    <property type="entry name" value="Glutaredoxin"/>
    <property type="match status" value="1"/>
</dbReference>
<keyword evidence="4" id="KW-1185">Reference proteome</keyword>
<gene>
    <name evidence="3" type="ORF">FHU36_006418</name>
</gene>
<dbReference type="SUPFAM" id="SSF52833">
    <property type="entry name" value="Thioredoxin-like"/>
    <property type="match status" value="1"/>
</dbReference>
<dbReference type="Pfam" id="PF00578">
    <property type="entry name" value="AhpC-TSA"/>
    <property type="match status" value="1"/>
</dbReference>
<dbReference type="RefSeq" id="WP_185087376.1">
    <property type="nucleotide sequence ID" value="NZ_JACHJB010000002.1"/>
</dbReference>
<dbReference type="InterPro" id="IPR000866">
    <property type="entry name" value="AhpC/TSA"/>
</dbReference>
<evidence type="ECO:0000313" key="4">
    <source>
        <dbReference type="Proteomes" id="UP000583800"/>
    </source>
</evidence>
<sequence length="172" mass="18184">MPYLIVAVALVGVLCLLNLLLTVGVIRRMRKQAASAASLPHMEEGLAIGEKIPQFAATTTDGEPISDELIEGPSLIGFFSPSCQPCRELMPRFIDHARRTPAAVLAVVVTDSAEEAVADVERLAEVARVVVEAPHAAIQNAFQVAGYPTVFEIGADGRVTDNNPVLPATVSA</sequence>
<reference evidence="3 4" key="1">
    <citation type="submission" date="2020-08" db="EMBL/GenBank/DDBJ databases">
        <title>Sequencing the genomes of 1000 actinobacteria strains.</title>
        <authorList>
            <person name="Klenk H.-P."/>
        </authorList>
    </citation>
    <scope>NUCLEOTIDE SEQUENCE [LARGE SCALE GENOMIC DNA]</scope>
    <source>
        <strain evidence="3 4">DSM 45913</strain>
    </source>
</reference>
<proteinExistence type="predicted"/>
<dbReference type="PROSITE" id="PS51352">
    <property type="entry name" value="THIOREDOXIN_2"/>
    <property type="match status" value="1"/>
</dbReference>
<keyword evidence="1" id="KW-0812">Transmembrane</keyword>
<keyword evidence="3" id="KW-0413">Isomerase</keyword>
<evidence type="ECO:0000259" key="2">
    <source>
        <dbReference type="PROSITE" id="PS51352"/>
    </source>
</evidence>
<name>A0A7X0C7B1_9ACTN</name>
<accession>A0A7X0C7B1</accession>
<dbReference type="AlphaFoldDB" id="A0A7X0C7B1"/>
<keyword evidence="1" id="KW-1133">Transmembrane helix</keyword>
<feature type="transmembrane region" description="Helical" evidence="1">
    <location>
        <begin position="6"/>
        <end position="26"/>
    </location>
</feature>
<organism evidence="3 4">
    <name type="scientific">Nonomuraea muscovyensis</name>
    <dbReference type="NCBI Taxonomy" id="1124761"/>
    <lineage>
        <taxon>Bacteria</taxon>
        <taxon>Bacillati</taxon>
        <taxon>Actinomycetota</taxon>
        <taxon>Actinomycetes</taxon>
        <taxon>Streptosporangiales</taxon>
        <taxon>Streptosporangiaceae</taxon>
        <taxon>Nonomuraea</taxon>
    </lineage>
</organism>
<comment type="caution">
    <text evidence="3">The sequence shown here is derived from an EMBL/GenBank/DDBJ whole genome shotgun (WGS) entry which is preliminary data.</text>
</comment>
<dbReference type="GO" id="GO:0016209">
    <property type="term" value="F:antioxidant activity"/>
    <property type="evidence" value="ECO:0007669"/>
    <property type="project" value="InterPro"/>
</dbReference>
<keyword evidence="1" id="KW-0472">Membrane</keyword>
<dbReference type="GO" id="GO:0016853">
    <property type="term" value="F:isomerase activity"/>
    <property type="evidence" value="ECO:0007669"/>
    <property type="project" value="UniProtKB-KW"/>
</dbReference>
<dbReference type="InterPro" id="IPR013766">
    <property type="entry name" value="Thioredoxin_domain"/>
</dbReference>
<evidence type="ECO:0000313" key="3">
    <source>
        <dbReference type="EMBL" id="MBB6349873.1"/>
    </source>
</evidence>
<evidence type="ECO:0000256" key="1">
    <source>
        <dbReference type="SAM" id="Phobius"/>
    </source>
</evidence>
<dbReference type="GO" id="GO:0016491">
    <property type="term" value="F:oxidoreductase activity"/>
    <property type="evidence" value="ECO:0007669"/>
    <property type="project" value="InterPro"/>
</dbReference>
<dbReference type="Proteomes" id="UP000583800">
    <property type="component" value="Unassembled WGS sequence"/>
</dbReference>
<dbReference type="InterPro" id="IPR036249">
    <property type="entry name" value="Thioredoxin-like_sf"/>
</dbReference>
<dbReference type="CDD" id="cd02966">
    <property type="entry name" value="TlpA_like_family"/>
    <property type="match status" value="1"/>
</dbReference>